<sequence>MDIADAPFDRCLNPHTPEDCCYICTVLNIPGQSTRILNRNIIDAQDRDQNFFRFIPRTVAPDAYANSEIHVPCLSILNSILIHAGNCTDILDVYTPVEYGGKTTIIYRNADPENWLAKIVWSHWFGKQLLCTRVVLPPPSPSMSETVLKVEKILPWDNTAVPYVSFTEKITFPGGQEYRWHAPRGGGRRLLSSSQTLYQMDRSVGHHSQSRAPCLDFQLPSYPTAVAGFDRNTCRVELKVDREFEAMEVTPGLTLLDLAVVLVVRFYGQDDREYIGAGASTLELGTGFSTFLEGRANSACTDPLTGICVYK</sequence>
<dbReference type="Proteomes" id="UP000521943">
    <property type="component" value="Unassembled WGS sequence"/>
</dbReference>
<organism evidence="1 2">
    <name type="scientific">Ephemerocybe angulata</name>
    <dbReference type="NCBI Taxonomy" id="980116"/>
    <lineage>
        <taxon>Eukaryota</taxon>
        <taxon>Fungi</taxon>
        <taxon>Dikarya</taxon>
        <taxon>Basidiomycota</taxon>
        <taxon>Agaricomycotina</taxon>
        <taxon>Agaricomycetes</taxon>
        <taxon>Agaricomycetidae</taxon>
        <taxon>Agaricales</taxon>
        <taxon>Agaricineae</taxon>
        <taxon>Psathyrellaceae</taxon>
        <taxon>Ephemerocybe</taxon>
    </lineage>
</organism>
<proteinExistence type="predicted"/>
<gene>
    <name evidence="1" type="ORF">DFP72DRAFT_857310</name>
</gene>
<protein>
    <submittedName>
        <fullName evidence="1">Uncharacterized protein</fullName>
    </submittedName>
</protein>
<dbReference type="EMBL" id="JACGCI010000117">
    <property type="protein sequence ID" value="KAF6744611.1"/>
    <property type="molecule type" value="Genomic_DNA"/>
</dbReference>
<evidence type="ECO:0000313" key="1">
    <source>
        <dbReference type="EMBL" id="KAF6744611.1"/>
    </source>
</evidence>
<name>A0A8H6HE61_9AGAR</name>
<keyword evidence="2" id="KW-1185">Reference proteome</keyword>
<evidence type="ECO:0000313" key="2">
    <source>
        <dbReference type="Proteomes" id="UP000521943"/>
    </source>
</evidence>
<dbReference type="AlphaFoldDB" id="A0A8H6HE61"/>
<reference evidence="1 2" key="1">
    <citation type="submission" date="2020-07" db="EMBL/GenBank/DDBJ databases">
        <title>Comparative genomics of pyrophilous fungi reveals a link between fire events and developmental genes.</title>
        <authorList>
            <consortium name="DOE Joint Genome Institute"/>
            <person name="Steindorff A.S."/>
            <person name="Carver A."/>
            <person name="Calhoun S."/>
            <person name="Stillman K."/>
            <person name="Liu H."/>
            <person name="Lipzen A."/>
            <person name="Pangilinan J."/>
            <person name="Labutti K."/>
            <person name="Bruns T.D."/>
            <person name="Grigoriev I.V."/>
        </authorList>
    </citation>
    <scope>NUCLEOTIDE SEQUENCE [LARGE SCALE GENOMIC DNA]</scope>
    <source>
        <strain evidence="1 2">CBS 144469</strain>
    </source>
</reference>
<accession>A0A8H6HE61</accession>
<comment type="caution">
    <text evidence="1">The sequence shown here is derived from an EMBL/GenBank/DDBJ whole genome shotgun (WGS) entry which is preliminary data.</text>
</comment>